<reference evidence="1" key="1">
    <citation type="submission" date="2021-08" db="EMBL/GenBank/DDBJ databases">
        <title>The first chromosome-level gecko genome reveals the dynamic sex chromosomes of Neotropical dwarf geckos (Sphaerodactylidae: Sphaerodactylus).</title>
        <authorList>
            <person name="Pinto B.J."/>
            <person name="Keating S.E."/>
            <person name="Gamble T."/>
        </authorList>
    </citation>
    <scope>NUCLEOTIDE SEQUENCE</scope>
    <source>
        <strain evidence="1">TG3544</strain>
    </source>
</reference>
<organism evidence="1 2">
    <name type="scientific">Sphaerodactylus townsendi</name>
    <dbReference type="NCBI Taxonomy" id="933632"/>
    <lineage>
        <taxon>Eukaryota</taxon>
        <taxon>Metazoa</taxon>
        <taxon>Chordata</taxon>
        <taxon>Craniata</taxon>
        <taxon>Vertebrata</taxon>
        <taxon>Euteleostomi</taxon>
        <taxon>Lepidosauria</taxon>
        <taxon>Squamata</taxon>
        <taxon>Bifurcata</taxon>
        <taxon>Gekkota</taxon>
        <taxon>Sphaerodactylidae</taxon>
        <taxon>Sphaerodactylus</taxon>
    </lineage>
</organism>
<name>A0ACB8EVW3_9SAUR</name>
<gene>
    <name evidence="1" type="ORF">K3G42_013363</name>
</gene>
<dbReference type="Proteomes" id="UP000827872">
    <property type="component" value="Linkage Group LG15"/>
</dbReference>
<dbReference type="EMBL" id="CM037628">
    <property type="protein sequence ID" value="KAH7997104.1"/>
    <property type="molecule type" value="Genomic_DNA"/>
</dbReference>
<evidence type="ECO:0000313" key="1">
    <source>
        <dbReference type="EMBL" id="KAH7997104.1"/>
    </source>
</evidence>
<sequence>MEPAVIFLILLSIAPGTFSALKLTQYGPAWVKPGGSLKVTCFVYGVKVSDYYWTWHRKHPGKSPEWLGFIRSTAAGGTSLYNPVFSSRVSLTRDTSKNQIYLQMSSLTAADSAIYYCARDTVRCIQAQTTV</sequence>
<accession>A0ACB8EVW3</accession>
<proteinExistence type="predicted"/>
<comment type="caution">
    <text evidence="1">The sequence shown here is derived from an EMBL/GenBank/DDBJ whole genome shotgun (WGS) entry which is preliminary data.</text>
</comment>
<keyword evidence="2" id="KW-1185">Reference proteome</keyword>
<evidence type="ECO:0000313" key="2">
    <source>
        <dbReference type="Proteomes" id="UP000827872"/>
    </source>
</evidence>
<protein>
    <submittedName>
        <fullName evidence="1">Uncharacterized protein</fullName>
    </submittedName>
</protein>